<evidence type="ECO:0000313" key="4">
    <source>
        <dbReference type="Proteomes" id="UP000500930"/>
    </source>
</evidence>
<dbReference type="AlphaFoldDB" id="A0A858PYK0"/>
<accession>A0A858PYK0</accession>
<organism evidence="3 4">
    <name type="scientific">Anaplasma platys</name>
    <dbReference type="NCBI Taxonomy" id="949"/>
    <lineage>
        <taxon>Bacteria</taxon>
        <taxon>Pseudomonadati</taxon>
        <taxon>Pseudomonadota</taxon>
        <taxon>Alphaproteobacteria</taxon>
        <taxon>Rickettsiales</taxon>
        <taxon>Anaplasmataceae</taxon>
        <taxon>Anaplasma</taxon>
    </lineage>
</organism>
<sequence>MKKIIEGVAREAASTLGSGLDLSAAAVNEVVIRSVIYVLFKGKSPKYCLVNTDGDPGLQACKYDILIPGTAISVQQMRKNVTPTALGRVASVEGRSVLARYLFSISAFMPDHLVWLFSVSEISDLRVALKEVCEILRVVSETAKNRNCAINWPKVYSVCSVRILNVLNTASDQDILKVAHAVYTGPACDEISKVRDELLNRLRSGESWAGHVMDLVQDLRLLSNFNPALARHYRLKKKVDAGKNQNGETLIIKPAAVIQSLMRENGEWEHEVSDRVGRYIRKHAYVNAEMILTVCLLLNQPIELTVENIGALQWPNGKVAYSFSPELTFPNISESACSHGKLKGDVLTTKEGMELVGLLLFLHHKMHRYSFAICYSKLAEEIKRIAKGMKESSQISDNIARLVHDAFFPSNESINSAIMDYGRDIASYFAKRIVFLQEFVMSEDYPLLVEFIKQSNHQDKSSDFKRYLEEKRKADSAAAQIIAAKASRRRALKFARGFGETIGLLSSVTGMMVMAYVAYVRFYNEKAKSLLSAISLGGAGLADVLIAGIALFSFGITLTVFSWISVKGAASAVKSIKNATFGSLEDKFMLPCDNAEYSLSVQEVPSGPVLIGYIGNSELQHGRERTGQATDNANCDIAKISDTKTLLHQSNPEKDEPKHSEKFKKERAKGVGSAVSCIFKNKMSQKKTAHSLHATQKGAAALNI</sequence>
<protein>
    <submittedName>
        <fullName evidence="3">Uncharacterized protein</fullName>
    </submittedName>
</protein>
<dbReference type="KEGG" id="aplt:ANPL_02835"/>
<keyword evidence="2" id="KW-0812">Transmembrane</keyword>
<keyword evidence="2" id="KW-1133">Transmembrane helix</keyword>
<evidence type="ECO:0000256" key="2">
    <source>
        <dbReference type="SAM" id="Phobius"/>
    </source>
</evidence>
<name>A0A858PYK0_9RICK</name>
<feature type="transmembrane region" description="Helical" evidence="2">
    <location>
        <begin position="539"/>
        <end position="564"/>
    </location>
</feature>
<dbReference type="EMBL" id="CP046391">
    <property type="protein sequence ID" value="QJC27628.1"/>
    <property type="molecule type" value="Genomic_DNA"/>
</dbReference>
<feature type="transmembrane region" description="Helical" evidence="2">
    <location>
        <begin position="498"/>
        <end position="519"/>
    </location>
</feature>
<evidence type="ECO:0000313" key="3">
    <source>
        <dbReference type="EMBL" id="QJC27628.1"/>
    </source>
</evidence>
<keyword evidence="2" id="KW-0472">Membrane</keyword>
<dbReference type="RefSeq" id="WP_169193268.1">
    <property type="nucleotide sequence ID" value="NZ_CP046391.1"/>
</dbReference>
<keyword evidence="4" id="KW-1185">Reference proteome</keyword>
<dbReference type="Proteomes" id="UP000500930">
    <property type="component" value="Chromosome"/>
</dbReference>
<gene>
    <name evidence="3" type="ORF">ANPL_02835</name>
</gene>
<proteinExistence type="predicted"/>
<feature type="region of interest" description="Disordered" evidence="1">
    <location>
        <begin position="648"/>
        <end position="667"/>
    </location>
</feature>
<feature type="compositionally biased region" description="Basic and acidic residues" evidence="1">
    <location>
        <begin position="651"/>
        <end position="664"/>
    </location>
</feature>
<reference evidence="3 4" key="1">
    <citation type="journal article" date="2020" name="Pathogens">
        <title>First Whole Genome Sequence of Anaplasma platys, an Obligate Intracellular Rickettsial Pathogen of Dogs.</title>
        <authorList>
            <person name="Llanes A."/>
            <person name="Rajeev S."/>
        </authorList>
    </citation>
    <scope>NUCLEOTIDE SEQUENCE [LARGE SCALE GENOMIC DNA]</scope>
    <source>
        <strain evidence="3 4">S3</strain>
    </source>
</reference>
<evidence type="ECO:0000256" key="1">
    <source>
        <dbReference type="SAM" id="MobiDB-lite"/>
    </source>
</evidence>